<feature type="region of interest" description="Disordered" evidence="6">
    <location>
        <begin position="1"/>
        <end position="26"/>
    </location>
</feature>
<dbReference type="InterPro" id="IPR002194">
    <property type="entry name" value="Chaperonin_TCP-1_CS"/>
</dbReference>
<evidence type="ECO:0000256" key="6">
    <source>
        <dbReference type="SAM" id="MobiDB-lite"/>
    </source>
</evidence>
<name>A0ABD5NGQ2_9EURY</name>
<proteinExistence type="inferred from homology"/>
<dbReference type="GeneID" id="69118587"/>
<evidence type="ECO:0000313" key="8">
    <source>
        <dbReference type="Proteomes" id="UP001595660"/>
    </source>
</evidence>
<organism evidence="7 8">
    <name type="scientific">Halobacterium litoreum</name>
    <dbReference type="NCBI Taxonomy" id="2039234"/>
    <lineage>
        <taxon>Archaea</taxon>
        <taxon>Methanobacteriati</taxon>
        <taxon>Methanobacteriota</taxon>
        <taxon>Stenosarchaea group</taxon>
        <taxon>Halobacteria</taxon>
        <taxon>Halobacteriales</taxon>
        <taxon>Halobacteriaceae</taxon>
        <taxon>Halobacterium</taxon>
    </lineage>
</organism>
<dbReference type="NCBIfam" id="NF041082">
    <property type="entry name" value="thermosome_alpha"/>
    <property type="match status" value="1"/>
</dbReference>
<dbReference type="Gene3D" id="1.10.560.10">
    <property type="entry name" value="GroEL-like equatorial domain"/>
    <property type="match status" value="1"/>
</dbReference>
<protein>
    <submittedName>
        <fullName evidence="7">Thermosome subunit alpha</fullName>
    </submittedName>
</protein>
<sequence length="524" mass="53602">MAATAPRGATGPVLVLGEDSRRTSGRDAQTWNITAGKAVAEAVRTTLGPRGMDKMLVDASGNVVVTNDGVSILEEMDVEHPAATMLVEVARTQEDEVGDGTTTAAVLAGHLLAGAEDLLESDVHPTAIVEGYAAARDIALDAVADATVDGELDDDRLRAVARSSMTGKGTGDVSADALADLVVRAVRQVQTEDGVPREDVRVHTQTGASSGATDLVDGVVLDAEPVRESMPRRVEEASVLVFDANLGARETEADVAYEVTSVDQLTAAVDAQTAELRDLADAVVATGADVVFCSKDVDDSVAAALAKRGVLVFDSLSASDTRAVVSATGASLARDIADVTDTDLGHADAVRVESYGDDALAFVENADATAVTLFARGGTEHVVAELERALGDATDVVVAALDGDGIVPGAGCVELLAADAVHDGAASIDGRAQLAAEAFADALDVLPRTLAANAGLDPIDALVSLRAKNETGRAGVLVDGETVELADPVEAGVFDPADVKREAIEAATEAATMIVRIDDIIAAE</sequence>
<dbReference type="PRINTS" id="PR00304">
    <property type="entry name" value="TCOMPLEXTCP1"/>
</dbReference>
<dbReference type="InterPro" id="IPR017998">
    <property type="entry name" value="Chaperone_TCP-1"/>
</dbReference>
<comment type="caution">
    <text evidence="7">The sequence shown here is derived from an EMBL/GenBank/DDBJ whole genome shotgun (WGS) entry which is preliminary data.</text>
</comment>
<dbReference type="InterPro" id="IPR002423">
    <property type="entry name" value="Cpn60/GroEL/TCP-1"/>
</dbReference>
<keyword evidence="4 5" id="KW-0143">Chaperone</keyword>
<dbReference type="InterPro" id="IPR054827">
    <property type="entry name" value="thermosome_alpha"/>
</dbReference>
<keyword evidence="2 5" id="KW-0547">Nucleotide-binding</keyword>
<dbReference type="InterPro" id="IPR027413">
    <property type="entry name" value="GROEL-like_equatorial_sf"/>
</dbReference>
<evidence type="ECO:0000256" key="3">
    <source>
        <dbReference type="ARBA" id="ARBA00022840"/>
    </source>
</evidence>
<gene>
    <name evidence="7" type="primary">thsA</name>
    <name evidence="7" type="ORF">ACFOKC_11800</name>
</gene>
<dbReference type="NCBIfam" id="NF041083">
    <property type="entry name" value="thermosome_beta"/>
    <property type="match status" value="1"/>
</dbReference>
<evidence type="ECO:0000256" key="4">
    <source>
        <dbReference type="ARBA" id="ARBA00023186"/>
    </source>
</evidence>
<evidence type="ECO:0000313" key="7">
    <source>
        <dbReference type="EMBL" id="MFC3478403.1"/>
    </source>
</evidence>
<dbReference type="InterPro" id="IPR027410">
    <property type="entry name" value="TCP-1-like_intermed_sf"/>
</dbReference>
<dbReference type="SUPFAM" id="SSF54849">
    <property type="entry name" value="GroEL-intermediate domain like"/>
    <property type="match status" value="1"/>
</dbReference>
<evidence type="ECO:0000256" key="5">
    <source>
        <dbReference type="RuleBase" id="RU004187"/>
    </source>
</evidence>
<evidence type="ECO:0000256" key="1">
    <source>
        <dbReference type="ARBA" id="ARBA00008020"/>
    </source>
</evidence>
<dbReference type="EMBL" id="JBHRWN010000002">
    <property type="protein sequence ID" value="MFC3478403.1"/>
    <property type="molecule type" value="Genomic_DNA"/>
</dbReference>
<dbReference type="Proteomes" id="UP001595660">
    <property type="component" value="Unassembled WGS sequence"/>
</dbReference>
<dbReference type="Gene3D" id="3.50.7.10">
    <property type="entry name" value="GroEL"/>
    <property type="match status" value="1"/>
</dbReference>
<dbReference type="GO" id="GO:0005524">
    <property type="term" value="F:ATP binding"/>
    <property type="evidence" value="ECO:0007669"/>
    <property type="project" value="UniProtKB-KW"/>
</dbReference>
<evidence type="ECO:0000256" key="2">
    <source>
        <dbReference type="ARBA" id="ARBA00022741"/>
    </source>
</evidence>
<dbReference type="RefSeq" id="WP_232570459.1">
    <property type="nucleotide sequence ID" value="NZ_CP089466.1"/>
</dbReference>
<dbReference type="PANTHER" id="PTHR11353">
    <property type="entry name" value="CHAPERONIN"/>
    <property type="match status" value="1"/>
</dbReference>
<dbReference type="AlphaFoldDB" id="A0ABD5NGQ2"/>
<dbReference type="Gene3D" id="3.30.260.10">
    <property type="entry name" value="TCP-1-like chaperonin intermediate domain"/>
    <property type="match status" value="1"/>
</dbReference>
<dbReference type="InterPro" id="IPR053374">
    <property type="entry name" value="TCP-1_chaperonin"/>
</dbReference>
<comment type="similarity">
    <text evidence="1 5">Belongs to the TCP-1 chaperonin family.</text>
</comment>
<accession>A0ABD5NGQ2</accession>
<dbReference type="SUPFAM" id="SSF48592">
    <property type="entry name" value="GroEL equatorial domain-like"/>
    <property type="match status" value="1"/>
</dbReference>
<dbReference type="PROSITE" id="PS00750">
    <property type="entry name" value="TCP1_1"/>
    <property type="match status" value="1"/>
</dbReference>
<keyword evidence="8" id="KW-1185">Reference proteome</keyword>
<dbReference type="PROSITE" id="PS00995">
    <property type="entry name" value="TCP1_3"/>
    <property type="match status" value="1"/>
</dbReference>
<dbReference type="Pfam" id="PF00118">
    <property type="entry name" value="Cpn60_TCP1"/>
    <property type="match status" value="1"/>
</dbReference>
<reference evidence="7 8" key="1">
    <citation type="journal article" date="2019" name="Int. J. Syst. Evol. Microbiol.">
        <title>The Global Catalogue of Microorganisms (GCM) 10K type strain sequencing project: providing services to taxonomists for standard genome sequencing and annotation.</title>
        <authorList>
            <consortium name="The Broad Institute Genomics Platform"/>
            <consortium name="The Broad Institute Genome Sequencing Center for Infectious Disease"/>
            <person name="Wu L."/>
            <person name="Ma J."/>
        </authorList>
    </citation>
    <scope>NUCLEOTIDE SEQUENCE [LARGE SCALE GENOMIC DNA]</scope>
    <source>
        <strain evidence="7 8">CGMCC 1.12562</strain>
    </source>
</reference>
<dbReference type="InterPro" id="IPR027409">
    <property type="entry name" value="GroEL-like_apical_dom_sf"/>
</dbReference>
<keyword evidence="3 5" id="KW-0067">ATP-binding</keyword>
<dbReference type="SUPFAM" id="SSF52029">
    <property type="entry name" value="GroEL apical domain-like"/>
    <property type="match status" value="1"/>
</dbReference>